<dbReference type="InterPro" id="IPR038081">
    <property type="entry name" value="CalX-like_sf"/>
</dbReference>
<dbReference type="SUPFAM" id="SSF141072">
    <property type="entry name" value="CalX-like"/>
    <property type="match status" value="1"/>
</dbReference>
<evidence type="ECO:0008006" key="3">
    <source>
        <dbReference type="Google" id="ProtNLM"/>
    </source>
</evidence>
<dbReference type="InterPro" id="IPR028994">
    <property type="entry name" value="Integrin_alpha_N"/>
</dbReference>
<dbReference type="PROSITE" id="PS00330">
    <property type="entry name" value="HEMOLYSIN_CALCIUM"/>
    <property type="match status" value="2"/>
</dbReference>
<dbReference type="Gene3D" id="2.150.10.10">
    <property type="entry name" value="Serralysin-like metalloprotease, C-terminal"/>
    <property type="match status" value="2"/>
</dbReference>
<reference evidence="2" key="1">
    <citation type="journal article" date="2020" name="mSystems">
        <title>Genome- and Community-Level Interaction Insights into Carbon Utilization and Element Cycling Functions of Hydrothermarchaeota in Hydrothermal Sediment.</title>
        <authorList>
            <person name="Zhou Z."/>
            <person name="Liu Y."/>
            <person name="Xu W."/>
            <person name="Pan J."/>
            <person name="Luo Z.H."/>
            <person name="Li M."/>
        </authorList>
    </citation>
    <scope>NUCLEOTIDE SEQUENCE [LARGE SCALE GENOMIC DNA]</scope>
    <source>
        <strain evidence="2">SpSt-374</strain>
    </source>
</reference>
<dbReference type="Pfam" id="PF13517">
    <property type="entry name" value="FG-GAP_3"/>
    <property type="match status" value="3"/>
</dbReference>
<dbReference type="PANTHER" id="PTHR45460:SF2">
    <property type="entry name" value="ALPHA 1,3 GLUCANASE, GH71 FAMILY (EUROFUNG)"/>
    <property type="match status" value="1"/>
</dbReference>
<dbReference type="PANTHER" id="PTHR45460">
    <property type="entry name" value="SIMILAR TO CYSTEINE PROTEINASE"/>
    <property type="match status" value="1"/>
</dbReference>
<dbReference type="InterPro" id="IPR011049">
    <property type="entry name" value="Serralysin-like_metalloprot_C"/>
</dbReference>
<dbReference type="Gene3D" id="2.60.40.2030">
    <property type="match status" value="1"/>
</dbReference>
<sequence length="1465" mass="148249">MTSDKGQIGDKSQNLSNRSYIMFDIQTTYAAGTSPGGIAVGDFNGDGNLDLAATNIDNDNISIFLGDGAGNFGAQTTFAVGDGPNSLAVGNFNGDTISDLAVVNTNSNDLYILVGNGAGSFSPSSITGLGGFGNAVGVGYFNNDGFLDVVTGSGNNTISVLMGNGAGGFSSQTTYTSNGTFFVGVGDFNGDTKPDIAASNFVANTVSIFLNDGSGNFNFQAAHTVGTGPASIAVEDFNGDSNLDLAVANGVSNNVSILLGDGLGGFGAQTTFAVGNGSGGITVGDFSGDGNLDLAVTNYYGNNVSLLLGDGAGNFGSQTTYAVGTGPRSLVNGDFNSDGNLDLALPNKSSNNISILLAKPIVSITPGITPTEAGPVNGTFNITLDTPAPIGGLTVNFNLTGSTATPITDYSFAPGTNITAVTANTFTIAAGVTTATLNVVPVDNNIDNDPENIIVNLATGTDYIVDTINNTATLSITNDDIAGITVTPTTGLTTTEGGTATFTVVLDSEPISDVIVNLSSDNPAEGIIDLPTLTFTAANWNIPQTVTITGVDDDIDDSDVAYNIITAPAITTAPKYSGWNAPDVAVTNIDDDTAGITVTPLSLTTTEAGGTATFTVVLDSEPTAPVTVNLSSDNPAEGTINLSTLNFTAANWNTPQTVTVTGVDDNLTDGNIPYNIIIAPAISTAPNYTGFDAPDVALTNTDNDTAGITVTPTSGLTTTEAGGTATFTVVLGSQPTAPVTVNLSSDNPAEGTVNLPSLTFTNANWNTPQTVTVTGADDNIDDGDIAYNIITAATSADATYNGFNLPDVALTNTDDDTVGITVTPTSGLVTTEAGGTATFTVVLGSQPTADVTINLTSDNPAEGTVNLPTLTFTNANWNTPQTVTVTGVDDDIDDGDIAYNIITAATSADATYNGFNLPDVAVTNTDDDTAGITVTPTSGLVTTEAGGTATFTVVLGSQPTADVTINLSSDNPAEGTVNLPTLTFTAANWNTPQTVTITGVDDNLADGDNPYNIITAATSADATYNGFNLPDVALTNTDDDTAGITVTPTSLTITEGGATASYDLVLTSQPTAPVTVNFTPDSQISPIPAINFDSSNWNITQTVTVTAVDDGVAEGLHTGSISHSAVSTDANYSGIVIDAVQASITDNDVAGVSVIQPVSRTDVIEGDSSDIFKLVLSSQPMADVTVAITTDSQTTTDVSQVIFTPTNWNLPQTVTVTAVDDPVVEGLPSSTISFAAASADGFYNGFAISPLTVNVSDNDRDSLVINLPATAFQSFGDGDDVINAASSGDIVYGGAGNDIIDGSGGDDFLYGQLGDDIIDGGDGQDFIWAGAGNDHVKGAGGNDVIFAGDGSDRITGGAGNDELFGDAGNDHLYGDAGVDSLTGGLGRDAFAIGNGTGGTTMAMADIITDFTPGEDVIDLVYPLGSADISITQNGADTVIQHQGTGEYLAVLLGITAADIGGSDFT</sequence>
<dbReference type="InterPro" id="IPR013517">
    <property type="entry name" value="FG-GAP"/>
</dbReference>
<proteinExistence type="predicted"/>
<dbReference type="Pfam" id="PF00353">
    <property type="entry name" value="HemolysinCabind"/>
    <property type="match status" value="2"/>
</dbReference>
<dbReference type="InterPro" id="IPR001343">
    <property type="entry name" value="Hemolysn_Ca-bd"/>
</dbReference>
<dbReference type="SUPFAM" id="SSF69318">
    <property type="entry name" value="Integrin alpha N-terminal domain"/>
    <property type="match status" value="1"/>
</dbReference>
<dbReference type="SUPFAM" id="SSF51120">
    <property type="entry name" value="beta-Roll"/>
    <property type="match status" value="1"/>
</dbReference>
<protein>
    <recommendedName>
        <fullName evidence="3">Calcium-binding protein</fullName>
    </recommendedName>
</protein>
<comment type="caution">
    <text evidence="2">The sequence shown here is derived from an EMBL/GenBank/DDBJ whole genome shotgun (WGS) entry which is preliminary data.</text>
</comment>
<dbReference type="InterPro" id="IPR018511">
    <property type="entry name" value="Hemolysin-typ_Ca-bd_CS"/>
</dbReference>
<dbReference type="Gene3D" id="2.30.30.100">
    <property type="match status" value="4"/>
</dbReference>
<name>A0A7C3ZZ31_9CYAN</name>
<evidence type="ECO:0000256" key="1">
    <source>
        <dbReference type="ARBA" id="ARBA00022729"/>
    </source>
</evidence>
<keyword evidence="1" id="KW-0732">Signal</keyword>
<accession>A0A7C3ZZ31</accession>
<dbReference type="PRINTS" id="PR00313">
    <property type="entry name" value="CABNDNGRPT"/>
</dbReference>
<gene>
    <name evidence="2" type="ORF">ENR15_16785</name>
</gene>
<dbReference type="EMBL" id="DSPX01000170">
    <property type="protein sequence ID" value="HGG02247.1"/>
    <property type="molecule type" value="Genomic_DNA"/>
</dbReference>
<dbReference type="GO" id="GO:0005509">
    <property type="term" value="F:calcium ion binding"/>
    <property type="evidence" value="ECO:0007669"/>
    <property type="project" value="InterPro"/>
</dbReference>
<evidence type="ECO:0000313" key="2">
    <source>
        <dbReference type="EMBL" id="HGG02247.1"/>
    </source>
</evidence>
<organism evidence="2">
    <name type="scientific">Planktothricoides sp. SpSt-374</name>
    <dbReference type="NCBI Taxonomy" id="2282167"/>
    <lineage>
        <taxon>Bacteria</taxon>
        <taxon>Bacillati</taxon>
        <taxon>Cyanobacteriota</taxon>
        <taxon>Cyanophyceae</taxon>
        <taxon>Oscillatoriophycideae</taxon>
        <taxon>Oscillatoriales</taxon>
        <taxon>Oscillatoriaceae</taxon>
        <taxon>Planktothricoides</taxon>
    </lineage>
</organism>